<dbReference type="InterPro" id="IPR050951">
    <property type="entry name" value="Retrovirus_Pol_polyprotein"/>
</dbReference>
<dbReference type="Gene3D" id="3.30.70.270">
    <property type="match status" value="1"/>
</dbReference>
<dbReference type="GO" id="GO:0004519">
    <property type="term" value="F:endonuclease activity"/>
    <property type="evidence" value="ECO:0007669"/>
    <property type="project" value="UniProtKB-KW"/>
</dbReference>
<dbReference type="Proteomes" id="UP000765509">
    <property type="component" value="Unassembled WGS sequence"/>
</dbReference>
<dbReference type="EMBL" id="AVOT02019552">
    <property type="protein sequence ID" value="MBW0507193.1"/>
    <property type="molecule type" value="Genomic_DNA"/>
</dbReference>
<dbReference type="GO" id="GO:0016779">
    <property type="term" value="F:nucleotidyltransferase activity"/>
    <property type="evidence" value="ECO:0007669"/>
    <property type="project" value="UniProtKB-KW"/>
</dbReference>
<comment type="caution">
    <text evidence="5">The sequence shown here is derived from an EMBL/GenBank/DDBJ whole genome shotgun (WGS) entry which is preliminary data.</text>
</comment>
<keyword evidence="4" id="KW-0255">Endonuclease</keyword>
<dbReference type="InterPro" id="IPR043128">
    <property type="entry name" value="Rev_trsase/Diguanyl_cyclase"/>
</dbReference>
<organism evidence="5 6">
    <name type="scientific">Austropuccinia psidii MF-1</name>
    <dbReference type="NCBI Taxonomy" id="1389203"/>
    <lineage>
        <taxon>Eukaryota</taxon>
        <taxon>Fungi</taxon>
        <taxon>Dikarya</taxon>
        <taxon>Basidiomycota</taxon>
        <taxon>Pucciniomycotina</taxon>
        <taxon>Pucciniomycetes</taxon>
        <taxon>Pucciniales</taxon>
        <taxon>Sphaerophragmiaceae</taxon>
        <taxon>Austropuccinia</taxon>
    </lineage>
</organism>
<keyword evidence="6" id="KW-1185">Reference proteome</keyword>
<evidence type="ECO:0000256" key="1">
    <source>
        <dbReference type="ARBA" id="ARBA00022679"/>
    </source>
</evidence>
<protein>
    <recommendedName>
        <fullName evidence="7">Reverse transcriptase domain-containing protein</fullName>
    </recommendedName>
</protein>
<dbReference type="PANTHER" id="PTHR37984:SF5">
    <property type="entry name" value="PROTEIN NYNRIN-LIKE"/>
    <property type="match status" value="1"/>
</dbReference>
<dbReference type="SUPFAM" id="SSF56672">
    <property type="entry name" value="DNA/RNA polymerases"/>
    <property type="match status" value="1"/>
</dbReference>
<keyword evidence="3" id="KW-0540">Nuclease</keyword>
<dbReference type="Gene3D" id="2.40.70.10">
    <property type="entry name" value="Acid Proteases"/>
    <property type="match status" value="1"/>
</dbReference>
<dbReference type="PANTHER" id="PTHR37984">
    <property type="entry name" value="PROTEIN CBG26694"/>
    <property type="match status" value="1"/>
</dbReference>
<dbReference type="InterPro" id="IPR043502">
    <property type="entry name" value="DNA/RNA_pol_sf"/>
</dbReference>
<dbReference type="AlphaFoldDB" id="A0A9Q3DV13"/>
<evidence type="ECO:0000256" key="4">
    <source>
        <dbReference type="ARBA" id="ARBA00022759"/>
    </source>
</evidence>
<dbReference type="Gene3D" id="3.10.10.10">
    <property type="entry name" value="HIV Type 1 Reverse Transcriptase, subunit A, domain 1"/>
    <property type="match status" value="1"/>
</dbReference>
<proteinExistence type="predicted"/>
<accession>A0A9Q3DV13</accession>
<gene>
    <name evidence="5" type="ORF">O181_046908</name>
</gene>
<evidence type="ECO:0000256" key="2">
    <source>
        <dbReference type="ARBA" id="ARBA00022695"/>
    </source>
</evidence>
<sequence length="316" mass="36101">MDLIHVQDAKMQKTKPARGKGYTAGSSCITNIVTNNREAKIHLDSGAFCTCVGKDYLDKTYTNWQDKLMPIEGIKFSSASQNMHPLGIFEAAMIFPHPAGSIRLKVEFVVMNDCTSQHFILGNDYLNIYGIDIDNHKDRETLGSDKEPLGAIKGHEVDIMLNVERTYPPLSRRPAYPASPRAREALESHINELMKPGVLRNFGNNEEVEVTTPVIITWNNDKARIVGDFRELNTYTIPDRYPISRIHETLTQLFKERFTTSMDALKGFHQNFLTPPARKLLRIIAHCVIYEYWRIPFGIEKAPSHYQRILNTIFPH</sequence>
<evidence type="ECO:0000313" key="5">
    <source>
        <dbReference type="EMBL" id="MBW0507193.1"/>
    </source>
</evidence>
<evidence type="ECO:0008006" key="7">
    <source>
        <dbReference type="Google" id="ProtNLM"/>
    </source>
</evidence>
<dbReference type="InterPro" id="IPR021109">
    <property type="entry name" value="Peptidase_aspartic_dom_sf"/>
</dbReference>
<keyword evidence="2" id="KW-0548">Nucleotidyltransferase</keyword>
<keyword evidence="4" id="KW-0378">Hydrolase</keyword>
<evidence type="ECO:0000313" key="6">
    <source>
        <dbReference type="Proteomes" id="UP000765509"/>
    </source>
</evidence>
<reference evidence="5" key="1">
    <citation type="submission" date="2021-03" db="EMBL/GenBank/DDBJ databases">
        <title>Draft genome sequence of rust myrtle Austropuccinia psidii MF-1, a brazilian biotype.</title>
        <authorList>
            <person name="Quecine M.C."/>
            <person name="Pachon D.M.R."/>
            <person name="Bonatelli M.L."/>
            <person name="Correr F.H."/>
            <person name="Franceschini L.M."/>
            <person name="Leite T.F."/>
            <person name="Margarido G.R.A."/>
            <person name="Almeida C.A."/>
            <person name="Ferrarezi J.A."/>
            <person name="Labate C.A."/>
        </authorList>
    </citation>
    <scope>NUCLEOTIDE SEQUENCE</scope>
    <source>
        <strain evidence="5">MF-1</strain>
    </source>
</reference>
<evidence type="ECO:0000256" key="3">
    <source>
        <dbReference type="ARBA" id="ARBA00022722"/>
    </source>
</evidence>
<dbReference type="OrthoDB" id="3250101at2759"/>
<keyword evidence="1" id="KW-0808">Transferase</keyword>
<name>A0A9Q3DV13_9BASI</name>